<reference evidence="2" key="1">
    <citation type="submission" date="2015-01" db="EMBL/GenBank/DDBJ databases">
        <authorList>
            <person name="Aksoy S."/>
            <person name="Warren W."/>
            <person name="Wilson R.K."/>
        </authorList>
    </citation>
    <scope>NUCLEOTIDE SEQUENCE [LARGE SCALE GENOMIC DNA]</scope>
    <source>
        <strain evidence="2">IAEA</strain>
    </source>
</reference>
<dbReference type="AlphaFoldDB" id="A0A1B0BRZ7"/>
<dbReference type="VEuPathDB" id="VectorBase:GPPI038755"/>
<protein>
    <submittedName>
        <fullName evidence="1">Uncharacterized protein</fullName>
    </submittedName>
</protein>
<name>A0A1B0BRZ7_9MUSC</name>
<evidence type="ECO:0000313" key="2">
    <source>
        <dbReference type="Proteomes" id="UP000092460"/>
    </source>
</evidence>
<proteinExistence type="predicted"/>
<dbReference type="EnsemblMetazoa" id="GPPI038755-RA">
    <property type="protein sequence ID" value="GPPI038755-PA"/>
    <property type="gene ID" value="GPPI038755"/>
</dbReference>
<dbReference type="EMBL" id="JXJN01019426">
    <property type="status" value="NOT_ANNOTATED_CDS"/>
    <property type="molecule type" value="Genomic_DNA"/>
</dbReference>
<reference evidence="1" key="2">
    <citation type="submission" date="2020-05" db="UniProtKB">
        <authorList>
            <consortium name="EnsemblMetazoa"/>
        </authorList>
    </citation>
    <scope>IDENTIFICATION</scope>
    <source>
        <strain evidence="1">IAEA</strain>
    </source>
</reference>
<evidence type="ECO:0000313" key="1">
    <source>
        <dbReference type="EnsemblMetazoa" id="GPPI038755-PA"/>
    </source>
</evidence>
<accession>A0A1B0BRZ7</accession>
<dbReference type="EMBL" id="JXJN01019425">
    <property type="status" value="NOT_ANNOTATED_CDS"/>
    <property type="molecule type" value="Genomic_DNA"/>
</dbReference>
<sequence length="98" mass="11220">MHITVIIANVKETNMTSTVKLNIYSLKRDALCSMRLEGRNLLDEAKEHYQQLLMELNSFALTQLKCDQKMYFNGDPSKSNGKATRSGLTIPHSLYYFS</sequence>
<organism evidence="1 2">
    <name type="scientific">Glossina palpalis gambiensis</name>
    <dbReference type="NCBI Taxonomy" id="67801"/>
    <lineage>
        <taxon>Eukaryota</taxon>
        <taxon>Metazoa</taxon>
        <taxon>Ecdysozoa</taxon>
        <taxon>Arthropoda</taxon>
        <taxon>Hexapoda</taxon>
        <taxon>Insecta</taxon>
        <taxon>Pterygota</taxon>
        <taxon>Neoptera</taxon>
        <taxon>Endopterygota</taxon>
        <taxon>Diptera</taxon>
        <taxon>Brachycera</taxon>
        <taxon>Muscomorpha</taxon>
        <taxon>Hippoboscoidea</taxon>
        <taxon>Glossinidae</taxon>
        <taxon>Glossina</taxon>
    </lineage>
</organism>
<dbReference type="Proteomes" id="UP000092460">
    <property type="component" value="Unassembled WGS sequence"/>
</dbReference>
<keyword evidence="2" id="KW-1185">Reference proteome</keyword>